<name>A0A9W7SJW9_9PEZI</name>
<reference evidence="2 3" key="1">
    <citation type="journal article" date="2018" name="IMA Fungus">
        <title>IMA Genome-F 10: Nine draft genome sequences of Claviceps purpurea s.lat., including C. arundinis, C. humidiphila, and C. cf. spartinae, pseudomolecules for the pitch canker pathogen Fusarium circinatum, draft genome of Davidsoniella eucalypti, Grosmannia galeiformis, Quambalaria eucalypti, and Teratosphaeria destructans.</title>
        <authorList>
            <person name="Wingfield B.D."/>
            <person name="Liu M."/>
            <person name="Nguyen H.D."/>
            <person name="Lane F.A."/>
            <person name="Morgan S.W."/>
            <person name="De Vos L."/>
            <person name="Wilken P.M."/>
            <person name="Duong T.A."/>
            <person name="Aylward J."/>
            <person name="Coetzee M.P."/>
            <person name="Dadej K."/>
            <person name="De Beer Z.W."/>
            <person name="Findlay W."/>
            <person name="Havenga M."/>
            <person name="Kolarik M."/>
            <person name="Menzies J.G."/>
            <person name="Naidoo K."/>
            <person name="Pochopski O."/>
            <person name="Shoukouhi P."/>
            <person name="Santana Q.C."/>
            <person name="Seifert K.A."/>
            <person name="Soal N."/>
            <person name="Steenkamp E.T."/>
            <person name="Tatham C.T."/>
            <person name="van der Nest M.A."/>
            <person name="Wingfield M.J."/>
        </authorList>
    </citation>
    <scope>NUCLEOTIDE SEQUENCE [LARGE SCALE GENOMIC DNA]</scope>
    <source>
        <strain evidence="2">CMW44962</strain>
    </source>
</reference>
<evidence type="ECO:0000313" key="3">
    <source>
        <dbReference type="Proteomes" id="UP001138500"/>
    </source>
</evidence>
<feature type="region of interest" description="Disordered" evidence="1">
    <location>
        <begin position="1"/>
        <end position="26"/>
    </location>
</feature>
<organism evidence="2 3">
    <name type="scientific">Teratosphaeria destructans</name>
    <dbReference type="NCBI Taxonomy" id="418781"/>
    <lineage>
        <taxon>Eukaryota</taxon>
        <taxon>Fungi</taxon>
        <taxon>Dikarya</taxon>
        <taxon>Ascomycota</taxon>
        <taxon>Pezizomycotina</taxon>
        <taxon>Dothideomycetes</taxon>
        <taxon>Dothideomycetidae</taxon>
        <taxon>Mycosphaerellales</taxon>
        <taxon>Teratosphaeriaceae</taxon>
        <taxon>Teratosphaeria</taxon>
    </lineage>
</organism>
<accession>A0A9W7SJW9</accession>
<sequence length="60" mass="6325">MDLTRRPNVGLEPNSQRTTSSLAPARDYGTMERLAAGLIVSGALAQPPDISASRAPETSE</sequence>
<dbReference type="Proteomes" id="UP001138500">
    <property type="component" value="Unassembled WGS sequence"/>
</dbReference>
<evidence type="ECO:0000256" key="1">
    <source>
        <dbReference type="SAM" id="MobiDB-lite"/>
    </source>
</evidence>
<comment type="caution">
    <text evidence="2">The sequence shown here is derived from an EMBL/GenBank/DDBJ whole genome shotgun (WGS) entry which is preliminary data.</text>
</comment>
<dbReference type="AlphaFoldDB" id="A0A9W7SJW9"/>
<reference evidence="2 3" key="2">
    <citation type="journal article" date="2021" name="Curr. Genet.">
        <title>Genetic response to nitrogen starvation in the aggressive Eucalyptus foliar pathogen Teratosphaeria destructans.</title>
        <authorList>
            <person name="Havenga M."/>
            <person name="Wingfield B.D."/>
            <person name="Wingfield M.J."/>
            <person name="Dreyer L.L."/>
            <person name="Roets F."/>
            <person name="Aylward J."/>
        </authorList>
    </citation>
    <scope>NUCLEOTIDE SEQUENCE [LARGE SCALE GENOMIC DNA]</scope>
    <source>
        <strain evidence="2">CMW44962</strain>
    </source>
</reference>
<feature type="compositionally biased region" description="Polar residues" evidence="1">
    <location>
        <begin position="13"/>
        <end position="22"/>
    </location>
</feature>
<proteinExistence type="predicted"/>
<protein>
    <submittedName>
        <fullName evidence="2">Uncharacterized protein</fullName>
    </submittedName>
</protein>
<gene>
    <name evidence="2" type="ORF">Tdes44962_MAKER05578</name>
</gene>
<dbReference type="EMBL" id="RIBY02002400">
    <property type="protein sequence ID" value="KAH9817002.1"/>
    <property type="molecule type" value="Genomic_DNA"/>
</dbReference>
<keyword evidence="3" id="KW-1185">Reference proteome</keyword>
<evidence type="ECO:0000313" key="2">
    <source>
        <dbReference type="EMBL" id="KAH9817002.1"/>
    </source>
</evidence>